<keyword evidence="4 6" id="KW-1133">Transmembrane helix</keyword>
<feature type="transmembrane region" description="Helical" evidence="6">
    <location>
        <begin position="351"/>
        <end position="382"/>
    </location>
</feature>
<feature type="transmembrane region" description="Helical" evidence="6">
    <location>
        <begin position="138"/>
        <end position="158"/>
    </location>
</feature>
<evidence type="ECO:0000313" key="7">
    <source>
        <dbReference type="EMBL" id="KAF4665117.1"/>
    </source>
</evidence>
<reference evidence="7 8" key="1">
    <citation type="submission" date="2020-04" db="EMBL/GenBank/DDBJ databases">
        <title>Perkinsus olseni comparative genomics.</title>
        <authorList>
            <person name="Bogema D.R."/>
        </authorList>
    </citation>
    <scope>NUCLEOTIDE SEQUENCE [LARGE SCALE GENOMIC DNA]</scope>
    <source>
        <strain evidence="7">ATCC PRA-31</strain>
    </source>
</reference>
<feature type="transmembrane region" description="Helical" evidence="6">
    <location>
        <begin position="546"/>
        <end position="567"/>
    </location>
</feature>
<feature type="transmembrane region" description="Helical" evidence="6">
    <location>
        <begin position="513"/>
        <end position="534"/>
    </location>
</feature>
<dbReference type="GO" id="GO:0005886">
    <property type="term" value="C:plasma membrane"/>
    <property type="evidence" value="ECO:0007669"/>
    <property type="project" value="UniProtKB-SubCell"/>
</dbReference>
<dbReference type="InterPro" id="IPR023171">
    <property type="entry name" value="Na/H_antiporter_dom_sf"/>
</dbReference>
<dbReference type="Pfam" id="PF06965">
    <property type="entry name" value="Na_H_antiport_1"/>
    <property type="match status" value="1"/>
</dbReference>
<dbReference type="EMBL" id="JABANN010000242">
    <property type="protein sequence ID" value="KAF4665117.1"/>
    <property type="molecule type" value="Genomic_DNA"/>
</dbReference>
<dbReference type="Gene3D" id="1.20.1530.10">
    <property type="entry name" value="Na+/H+ antiporter like domain"/>
    <property type="match status" value="1"/>
</dbReference>
<keyword evidence="3 6" id="KW-0812">Transmembrane</keyword>
<feature type="transmembrane region" description="Helical" evidence="6">
    <location>
        <begin position="469"/>
        <end position="493"/>
    </location>
</feature>
<feature type="transmembrane region" description="Helical" evidence="6">
    <location>
        <begin position="445"/>
        <end position="462"/>
    </location>
</feature>
<dbReference type="AlphaFoldDB" id="A0A7J6M0S2"/>
<protein>
    <submittedName>
        <fullName evidence="7">Uncharacterized protein</fullName>
    </submittedName>
</protein>
<dbReference type="GO" id="GO:0006885">
    <property type="term" value="P:regulation of pH"/>
    <property type="evidence" value="ECO:0007669"/>
    <property type="project" value="InterPro"/>
</dbReference>
<evidence type="ECO:0000256" key="2">
    <source>
        <dbReference type="ARBA" id="ARBA00022475"/>
    </source>
</evidence>
<sequence length="576" mass="63275">MDNQSSGSAFTLNYAEFKADSERKRAFFAEAPEVIVSRSQTTEVVPQGSRFVRPRTDSEFMAASPTRIPRDVYEEKNVQRAATDGALAMEATRLKVELALESHDQFFRGHDETLASVENPRKFLTTWRHWYLYIRRIATTYFVPLQLGVLAALIWANIDEDNYIYLWGTDKDKTMELGFTIGGHHVTLHFLINDVFMCFFFGIAMVEIVVAVLPGGSLSPMKKAIVPLMGTLGGILGPISVFFALMFTMNALGGFDSYEHDLSDLLNGWGIVVATDISIAWLVASFVFGGGHAAIRFLLLLAVADDVGGVLIIAFFYPSPYKAEFVYLLLCVAGCALAFFLRTLKLKHWAWYVFLCGPLAWYGLLKASVHASLALCMIVPFMPKEIDTSEPNYFVKQWRRWREKRKSKAVEENSRSSSSMDDSVKPLETAGVVAGPLEKFDHDCAFFVHCGLFFFALANAGVRLGGDSIGLVTLAITCSLVIGKTVGIFAFGWVASTVFKFGLPDGMTLKHLFVVGIISGVGLTVALFVAQSAYTQSDLLAQAKLGALLSAICAPVAIVAGRLFRIVKVPAGESSK</sequence>
<feature type="transmembrane region" description="Helical" evidence="6">
    <location>
        <begin position="269"/>
        <end position="290"/>
    </location>
</feature>
<comment type="caution">
    <text evidence="7">The sequence shown here is derived from an EMBL/GenBank/DDBJ whole genome shotgun (WGS) entry which is preliminary data.</text>
</comment>
<feature type="transmembrane region" description="Helical" evidence="6">
    <location>
        <begin position="190"/>
        <end position="213"/>
    </location>
</feature>
<dbReference type="Proteomes" id="UP000572268">
    <property type="component" value="Unassembled WGS sequence"/>
</dbReference>
<proteinExistence type="predicted"/>
<evidence type="ECO:0000256" key="1">
    <source>
        <dbReference type="ARBA" id="ARBA00004429"/>
    </source>
</evidence>
<dbReference type="InterPro" id="IPR004670">
    <property type="entry name" value="NhaA"/>
</dbReference>
<feature type="transmembrane region" description="Helical" evidence="6">
    <location>
        <begin position="297"/>
        <end position="319"/>
    </location>
</feature>
<keyword evidence="5 6" id="KW-0472">Membrane</keyword>
<comment type="subcellular location">
    <subcellularLocation>
        <location evidence="1">Cell inner membrane</location>
        <topology evidence="1">Multi-pass membrane protein</topology>
    </subcellularLocation>
</comment>
<evidence type="ECO:0000256" key="4">
    <source>
        <dbReference type="ARBA" id="ARBA00022989"/>
    </source>
</evidence>
<organism evidence="7 8">
    <name type="scientific">Perkinsus olseni</name>
    <name type="common">Perkinsus atlanticus</name>
    <dbReference type="NCBI Taxonomy" id="32597"/>
    <lineage>
        <taxon>Eukaryota</taxon>
        <taxon>Sar</taxon>
        <taxon>Alveolata</taxon>
        <taxon>Perkinsozoa</taxon>
        <taxon>Perkinsea</taxon>
        <taxon>Perkinsida</taxon>
        <taxon>Perkinsidae</taxon>
        <taxon>Perkinsus</taxon>
    </lineage>
</organism>
<accession>A0A7J6M0S2</accession>
<name>A0A7J6M0S2_PEROL</name>
<feature type="transmembrane region" description="Helical" evidence="6">
    <location>
        <begin position="225"/>
        <end position="249"/>
    </location>
</feature>
<dbReference type="PANTHER" id="PTHR30341">
    <property type="entry name" value="SODIUM ION/PROTON ANTIPORTER NHAA-RELATED"/>
    <property type="match status" value="1"/>
</dbReference>
<evidence type="ECO:0000256" key="6">
    <source>
        <dbReference type="SAM" id="Phobius"/>
    </source>
</evidence>
<evidence type="ECO:0000256" key="3">
    <source>
        <dbReference type="ARBA" id="ARBA00022692"/>
    </source>
</evidence>
<feature type="transmembrane region" description="Helical" evidence="6">
    <location>
        <begin position="325"/>
        <end position="344"/>
    </location>
</feature>
<keyword evidence="2" id="KW-1003">Cell membrane</keyword>
<dbReference type="GO" id="GO:0015385">
    <property type="term" value="F:sodium:proton antiporter activity"/>
    <property type="evidence" value="ECO:0007669"/>
    <property type="project" value="TreeGrafter"/>
</dbReference>
<gene>
    <name evidence="7" type="ORF">FOL46_003887</name>
</gene>
<evidence type="ECO:0000256" key="5">
    <source>
        <dbReference type="ARBA" id="ARBA00023136"/>
    </source>
</evidence>
<evidence type="ECO:0000313" key="8">
    <source>
        <dbReference type="Proteomes" id="UP000572268"/>
    </source>
</evidence>
<dbReference type="PANTHER" id="PTHR30341:SF0">
    <property type="entry name" value="NA(+)_H(+) ANTIPORTER NHAA"/>
    <property type="match status" value="1"/>
</dbReference>